<feature type="compositionally biased region" description="Basic and acidic residues" evidence="1">
    <location>
        <begin position="79"/>
        <end position="97"/>
    </location>
</feature>
<evidence type="ECO:0000256" key="2">
    <source>
        <dbReference type="SAM" id="Phobius"/>
    </source>
</evidence>
<reference evidence="3 4" key="1">
    <citation type="submission" date="2017-04" db="EMBL/GenBank/DDBJ databases">
        <title>Comparative genome analysis of Subtercola boreus.</title>
        <authorList>
            <person name="Cho Y.-J."/>
            <person name="Cho A."/>
            <person name="Kim O.-S."/>
            <person name="Lee J.-I."/>
        </authorList>
    </citation>
    <scope>NUCLEOTIDE SEQUENCE [LARGE SCALE GENOMIC DNA]</scope>
    <source>
        <strain evidence="3 4">P27479</strain>
    </source>
</reference>
<gene>
    <name evidence="3" type="ORF">B7R22_10640</name>
</gene>
<sequence>MIVLVGLALLAVWLLLLLLIAVLGLPVDDQRRSGGFLLLLLPLAAVALVVVGLVSVIRRKPVTFTSSNAGRHGSLGPKIRAEERRQREERKRLKADWRAAATEASDPER</sequence>
<organism evidence="3 4">
    <name type="scientific">Subtercola boreus</name>
    <dbReference type="NCBI Taxonomy" id="120213"/>
    <lineage>
        <taxon>Bacteria</taxon>
        <taxon>Bacillati</taxon>
        <taxon>Actinomycetota</taxon>
        <taxon>Actinomycetes</taxon>
        <taxon>Micrococcales</taxon>
        <taxon>Microbacteriaceae</taxon>
        <taxon>Subtercola</taxon>
    </lineage>
</organism>
<dbReference type="AlphaFoldDB" id="A0A3E0VW23"/>
<keyword evidence="2" id="KW-0812">Transmembrane</keyword>
<feature type="region of interest" description="Disordered" evidence="1">
    <location>
        <begin position="66"/>
        <end position="109"/>
    </location>
</feature>
<proteinExistence type="predicted"/>
<name>A0A3E0VW23_9MICO</name>
<evidence type="ECO:0000313" key="3">
    <source>
        <dbReference type="EMBL" id="RFA14066.1"/>
    </source>
</evidence>
<keyword evidence="2" id="KW-1133">Transmembrane helix</keyword>
<evidence type="ECO:0000313" key="4">
    <source>
        <dbReference type="Proteomes" id="UP000256541"/>
    </source>
</evidence>
<comment type="caution">
    <text evidence="3">The sequence shown here is derived from an EMBL/GenBank/DDBJ whole genome shotgun (WGS) entry which is preliminary data.</text>
</comment>
<evidence type="ECO:0000256" key="1">
    <source>
        <dbReference type="SAM" id="MobiDB-lite"/>
    </source>
</evidence>
<dbReference type="Proteomes" id="UP000256541">
    <property type="component" value="Unassembled WGS sequence"/>
</dbReference>
<keyword evidence="2" id="KW-0472">Membrane</keyword>
<accession>A0A3E0VW23</accession>
<protein>
    <submittedName>
        <fullName evidence="3">Uncharacterized protein</fullName>
    </submittedName>
</protein>
<dbReference type="EMBL" id="NBXB01000029">
    <property type="protein sequence ID" value="RFA14066.1"/>
    <property type="molecule type" value="Genomic_DNA"/>
</dbReference>
<feature type="transmembrane region" description="Helical" evidence="2">
    <location>
        <begin position="34"/>
        <end position="57"/>
    </location>
</feature>